<name>A5G811_GEOUR</name>
<dbReference type="FunFam" id="3.40.50.2000:FF:000119">
    <property type="entry name" value="Glycosyl transferase group 1"/>
    <property type="match status" value="1"/>
</dbReference>
<dbReference type="PANTHER" id="PTHR46401:SF2">
    <property type="entry name" value="GLYCOSYLTRANSFERASE WBBK-RELATED"/>
    <property type="match status" value="1"/>
</dbReference>
<dbReference type="GO" id="GO:0016757">
    <property type="term" value="F:glycosyltransferase activity"/>
    <property type="evidence" value="ECO:0007669"/>
    <property type="project" value="InterPro"/>
</dbReference>
<evidence type="ECO:0000313" key="5">
    <source>
        <dbReference type="Proteomes" id="UP000006695"/>
    </source>
</evidence>
<dbReference type="Pfam" id="PF00534">
    <property type="entry name" value="Glycos_transf_1"/>
    <property type="match status" value="1"/>
</dbReference>
<keyword evidence="5" id="KW-1185">Reference proteome</keyword>
<proteinExistence type="predicted"/>
<evidence type="ECO:0000259" key="3">
    <source>
        <dbReference type="Pfam" id="PF13439"/>
    </source>
</evidence>
<dbReference type="Proteomes" id="UP000006695">
    <property type="component" value="Chromosome"/>
</dbReference>
<evidence type="ECO:0000256" key="1">
    <source>
        <dbReference type="ARBA" id="ARBA00022679"/>
    </source>
</evidence>
<dbReference type="HOGENOM" id="CLU_009583_27_6_7"/>
<dbReference type="PANTHER" id="PTHR46401">
    <property type="entry name" value="GLYCOSYLTRANSFERASE WBBK-RELATED"/>
    <property type="match status" value="1"/>
</dbReference>
<dbReference type="GO" id="GO:0009103">
    <property type="term" value="P:lipopolysaccharide biosynthetic process"/>
    <property type="evidence" value="ECO:0007669"/>
    <property type="project" value="TreeGrafter"/>
</dbReference>
<accession>A5G811</accession>
<dbReference type="Gene3D" id="3.40.50.2000">
    <property type="entry name" value="Glycogen Phosphorylase B"/>
    <property type="match status" value="2"/>
</dbReference>
<dbReference type="STRING" id="351605.Gura_3778"/>
<keyword evidence="1 4" id="KW-0808">Transferase</keyword>
<feature type="domain" description="Glycosyltransferase subfamily 4-like N-terminal" evidence="3">
    <location>
        <begin position="19"/>
        <end position="182"/>
    </location>
</feature>
<evidence type="ECO:0000259" key="2">
    <source>
        <dbReference type="Pfam" id="PF00534"/>
    </source>
</evidence>
<sequence>MPMKICIDVRPLQNAHRTRGVGVLLHNLLRQMGRLAVEDDVTLITLKGKAFPPLFRHERRLETRRLERPNRFNWIADQFLLPELVKKSGAELFFATDFNSYLVPTGNLRVVSMVYDLIPFVFPEAMAAQPLSVKIGWRTNFKKLRYSQGLIAISEATKRDLVSLLGVAPEKIAVIHPGIDHALFNPDNAGDGERRLEVLARYGIEGCFLLYVGDSEWRKNLRRVLEALAGIDSDLRIVLAGKRALTDATLHGWVREFGLQERVVIPGYVPDADLPLLYGAAQAFVFPTLYEGFGFPVVEAMACGCPVITSKVSSLPEVAGDAALLADPLSVAEIRKALELVSGDADLRQRMSSAGLRQASLFSWERCAAETLAFLRATAGGL</sequence>
<dbReference type="CDD" id="cd03809">
    <property type="entry name" value="GT4_MtfB-like"/>
    <property type="match status" value="1"/>
</dbReference>
<reference evidence="4 5" key="1">
    <citation type="submission" date="2007-05" db="EMBL/GenBank/DDBJ databases">
        <title>Complete sequence of Geobacter uraniireducens Rf4.</title>
        <authorList>
            <consortium name="US DOE Joint Genome Institute"/>
            <person name="Copeland A."/>
            <person name="Lucas S."/>
            <person name="Lapidus A."/>
            <person name="Barry K."/>
            <person name="Detter J.C."/>
            <person name="Glavina del Rio T."/>
            <person name="Hammon N."/>
            <person name="Israni S."/>
            <person name="Dalin E."/>
            <person name="Tice H."/>
            <person name="Pitluck S."/>
            <person name="Chertkov O."/>
            <person name="Brettin T."/>
            <person name="Bruce D."/>
            <person name="Han C."/>
            <person name="Schmutz J."/>
            <person name="Larimer F."/>
            <person name="Land M."/>
            <person name="Hauser L."/>
            <person name="Kyrpides N."/>
            <person name="Mikhailova N."/>
            <person name="Shelobolina E."/>
            <person name="Aklujkar M."/>
            <person name="Lovley D."/>
            <person name="Richardson P."/>
        </authorList>
    </citation>
    <scope>NUCLEOTIDE SEQUENCE [LARGE SCALE GENOMIC DNA]</scope>
    <source>
        <strain evidence="4 5">Rf4</strain>
    </source>
</reference>
<dbReference type="Pfam" id="PF13439">
    <property type="entry name" value="Glyco_transf_4"/>
    <property type="match status" value="1"/>
</dbReference>
<dbReference type="CAZy" id="GT4">
    <property type="family name" value="Glycosyltransferase Family 4"/>
</dbReference>
<dbReference type="SUPFAM" id="SSF53756">
    <property type="entry name" value="UDP-Glycosyltransferase/glycogen phosphorylase"/>
    <property type="match status" value="1"/>
</dbReference>
<feature type="domain" description="Glycosyl transferase family 1" evidence="2">
    <location>
        <begin position="208"/>
        <end position="355"/>
    </location>
</feature>
<organism evidence="4 5">
    <name type="scientific">Geotalea uraniireducens (strain Rf4)</name>
    <name type="common">Geobacter uraniireducens</name>
    <dbReference type="NCBI Taxonomy" id="351605"/>
    <lineage>
        <taxon>Bacteria</taxon>
        <taxon>Pseudomonadati</taxon>
        <taxon>Thermodesulfobacteriota</taxon>
        <taxon>Desulfuromonadia</taxon>
        <taxon>Geobacterales</taxon>
        <taxon>Geobacteraceae</taxon>
        <taxon>Geotalea</taxon>
    </lineage>
</organism>
<gene>
    <name evidence="4" type="ordered locus">Gura_3778</name>
</gene>
<protein>
    <submittedName>
        <fullName evidence="4">Glycosyl transferase, group 1</fullName>
    </submittedName>
</protein>
<dbReference type="InterPro" id="IPR028098">
    <property type="entry name" value="Glyco_trans_4-like_N"/>
</dbReference>
<dbReference type="EMBL" id="CP000698">
    <property type="protein sequence ID" value="ABQ27929.1"/>
    <property type="molecule type" value="Genomic_DNA"/>
</dbReference>
<evidence type="ECO:0000313" key="4">
    <source>
        <dbReference type="EMBL" id="ABQ27929.1"/>
    </source>
</evidence>
<dbReference type="AlphaFoldDB" id="A5G811"/>
<dbReference type="InterPro" id="IPR001296">
    <property type="entry name" value="Glyco_trans_1"/>
</dbReference>
<dbReference type="KEGG" id="gur:Gura_3778"/>